<name>A0AAE3A9W6_9FIRM</name>
<keyword evidence="1" id="KW-0812">Transmembrane</keyword>
<evidence type="ECO:0000313" key="2">
    <source>
        <dbReference type="EMBL" id="MCC2126535.1"/>
    </source>
</evidence>
<dbReference type="AlphaFoldDB" id="A0AAE3A9W6"/>
<reference evidence="2 3" key="1">
    <citation type="submission" date="2021-10" db="EMBL/GenBank/DDBJ databases">
        <title>Anaerobic single-cell dispensing facilitates the cultivation of human gut bacteria.</title>
        <authorList>
            <person name="Afrizal A."/>
        </authorList>
    </citation>
    <scope>NUCLEOTIDE SEQUENCE [LARGE SCALE GENOMIC DNA]</scope>
    <source>
        <strain evidence="2 3">CLA-AA-H276</strain>
    </source>
</reference>
<gene>
    <name evidence="2" type="ORF">LKD36_10105</name>
</gene>
<keyword evidence="1" id="KW-1133">Transmembrane helix</keyword>
<comment type="caution">
    <text evidence="2">The sequence shown here is derived from an EMBL/GenBank/DDBJ whole genome shotgun (WGS) entry which is preliminary data.</text>
</comment>
<organism evidence="2 3">
    <name type="scientific">Hominiventricola filiformis</name>
    <dbReference type="NCBI Taxonomy" id="2885352"/>
    <lineage>
        <taxon>Bacteria</taxon>
        <taxon>Bacillati</taxon>
        <taxon>Bacillota</taxon>
        <taxon>Clostridia</taxon>
        <taxon>Lachnospirales</taxon>
        <taxon>Lachnospiraceae</taxon>
        <taxon>Hominiventricola</taxon>
    </lineage>
</organism>
<dbReference type="EMBL" id="JAJEPS010000009">
    <property type="protein sequence ID" value="MCC2126535.1"/>
    <property type="molecule type" value="Genomic_DNA"/>
</dbReference>
<evidence type="ECO:0000256" key="1">
    <source>
        <dbReference type="SAM" id="Phobius"/>
    </source>
</evidence>
<dbReference type="Proteomes" id="UP001198220">
    <property type="component" value="Unassembled WGS sequence"/>
</dbReference>
<accession>A0AAE3A9W6</accession>
<evidence type="ECO:0000313" key="3">
    <source>
        <dbReference type="Proteomes" id="UP001198220"/>
    </source>
</evidence>
<keyword evidence="1" id="KW-0472">Membrane</keyword>
<proteinExistence type="predicted"/>
<protein>
    <submittedName>
        <fullName evidence="2">Uncharacterized protein</fullName>
    </submittedName>
</protein>
<keyword evidence="3" id="KW-1185">Reference proteome</keyword>
<feature type="transmembrane region" description="Helical" evidence="1">
    <location>
        <begin position="64"/>
        <end position="85"/>
    </location>
</feature>
<sequence>MKIKKREIPKIIFLSDNKWVNGKYIKKKSIPLRNFLKKTFWVSVFLLLGYELDFSEHVISRKNVVIMILSAVAIILYDEFGWGVFPSNYYDFEVYEKKGLSEHWRDTCQEDDKK</sequence>
<dbReference type="RefSeq" id="WP_308459520.1">
    <property type="nucleotide sequence ID" value="NZ_JAJEPS010000009.1"/>
</dbReference>